<gene>
    <name evidence="3" type="ORF">HDA30_001642</name>
</gene>
<feature type="compositionally biased region" description="Pro residues" evidence="1">
    <location>
        <begin position="242"/>
        <end position="252"/>
    </location>
</feature>
<keyword evidence="4" id="KW-1185">Reference proteome</keyword>
<feature type="region of interest" description="Disordered" evidence="1">
    <location>
        <begin position="198"/>
        <end position="252"/>
    </location>
</feature>
<reference evidence="3 4" key="1">
    <citation type="submission" date="2020-08" db="EMBL/GenBank/DDBJ databases">
        <title>Sequencing the genomes of 1000 actinobacteria strains.</title>
        <authorList>
            <person name="Klenk H.-P."/>
        </authorList>
    </citation>
    <scope>NUCLEOTIDE SEQUENCE [LARGE SCALE GENOMIC DNA]</scope>
    <source>
        <strain evidence="3 4">DSM 23974</strain>
    </source>
</reference>
<sequence>MTRHPLHGRTVTARPVVVAAATVAFCLTAAACTTTTNDGSGSAEPVSSREKNTMHSQPAAGSPTLDDQRRVLEEQMPEVRDRMGVEKLRKARVEPCSGLTQFDPDTDEVRWIFDMASEAETLDAAKSTAEPLEAILRDRGWHIDVGPGRHPGGPSTTIFTGTHEGSGLRIIAEHTDTPTEKLLVVRGDGPCTATRSDEALVRSPLDGGFGEPDGTYDWEAERRSPAYAPQGAEPGPGKPDTTQPPGPASPSR</sequence>
<feature type="signal peptide" evidence="2">
    <location>
        <begin position="1"/>
        <end position="31"/>
    </location>
</feature>
<evidence type="ECO:0008006" key="5">
    <source>
        <dbReference type="Google" id="ProtNLM"/>
    </source>
</evidence>
<organism evidence="3 4">
    <name type="scientific">Micrococcus cohnii</name>
    <dbReference type="NCBI Taxonomy" id="993416"/>
    <lineage>
        <taxon>Bacteria</taxon>
        <taxon>Bacillati</taxon>
        <taxon>Actinomycetota</taxon>
        <taxon>Actinomycetes</taxon>
        <taxon>Micrococcales</taxon>
        <taxon>Micrococcaceae</taxon>
        <taxon>Micrococcus</taxon>
    </lineage>
</organism>
<accession>A0A7W7GPY9</accession>
<protein>
    <recommendedName>
        <fullName evidence="5">Lipoprotein</fullName>
    </recommendedName>
</protein>
<dbReference type="AlphaFoldDB" id="A0A7W7GPY9"/>
<dbReference type="RefSeq" id="WP_184241773.1">
    <property type="nucleotide sequence ID" value="NZ_JACHNA010000001.1"/>
</dbReference>
<feature type="region of interest" description="Disordered" evidence="1">
    <location>
        <begin position="34"/>
        <end position="68"/>
    </location>
</feature>
<evidence type="ECO:0000256" key="2">
    <source>
        <dbReference type="SAM" id="SignalP"/>
    </source>
</evidence>
<dbReference type="Proteomes" id="UP000540191">
    <property type="component" value="Unassembled WGS sequence"/>
</dbReference>
<name>A0A7W7GPY9_9MICC</name>
<dbReference type="EMBL" id="JACHNA010000001">
    <property type="protein sequence ID" value="MBB4736134.1"/>
    <property type="molecule type" value="Genomic_DNA"/>
</dbReference>
<proteinExistence type="predicted"/>
<comment type="caution">
    <text evidence="3">The sequence shown here is derived from an EMBL/GenBank/DDBJ whole genome shotgun (WGS) entry which is preliminary data.</text>
</comment>
<keyword evidence="2" id="KW-0732">Signal</keyword>
<feature type="chain" id="PRO_5031314004" description="Lipoprotein" evidence="2">
    <location>
        <begin position="32"/>
        <end position="252"/>
    </location>
</feature>
<dbReference type="PROSITE" id="PS51257">
    <property type="entry name" value="PROKAR_LIPOPROTEIN"/>
    <property type="match status" value="1"/>
</dbReference>
<evidence type="ECO:0000256" key="1">
    <source>
        <dbReference type="SAM" id="MobiDB-lite"/>
    </source>
</evidence>
<evidence type="ECO:0000313" key="3">
    <source>
        <dbReference type="EMBL" id="MBB4736134.1"/>
    </source>
</evidence>
<evidence type="ECO:0000313" key="4">
    <source>
        <dbReference type="Proteomes" id="UP000540191"/>
    </source>
</evidence>